<organism evidence="1 2">
    <name type="scientific">Pseudoalteromonas luteoviolacea DSM 6061</name>
    <dbReference type="NCBI Taxonomy" id="1365250"/>
    <lineage>
        <taxon>Bacteria</taxon>
        <taxon>Pseudomonadati</taxon>
        <taxon>Pseudomonadota</taxon>
        <taxon>Gammaproteobacteria</taxon>
        <taxon>Alteromonadales</taxon>
        <taxon>Pseudoalteromonadaceae</taxon>
        <taxon>Pseudoalteromonas</taxon>
    </lineage>
</organism>
<reference evidence="1 2" key="1">
    <citation type="submission" date="2013-07" db="EMBL/GenBank/DDBJ databases">
        <title>Comparative Genomic and Metabolomic Analysis of Twelve Strains of Pseudoalteromonas luteoviolacea.</title>
        <authorList>
            <person name="Vynne N.G."/>
            <person name="Mansson M."/>
            <person name="Gram L."/>
        </authorList>
    </citation>
    <scope>NUCLEOTIDE SEQUENCE [LARGE SCALE GENOMIC DNA]</scope>
    <source>
        <strain evidence="1 2">DSM 6061</strain>
    </source>
</reference>
<evidence type="ECO:0000313" key="2">
    <source>
        <dbReference type="Proteomes" id="UP000076643"/>
    </source>
</evidence>
<name>A0A162A0G3_9GAMM</name>
<dbReference type="RefSeq" id="WP_063357333.1">
    <property type="nucleotide sequence ID" value="NZ_AQHB01000035.1"/>
</dbReference>
<accession>A0A162A0G3</accession>
<dbReference type="PATRIC" id="fig|1365250.3.peg.1449"/>
<dbReference type="AlphaFoldDB" id="A0A162A0G3"/>
<dbReference type="Proteomes" id="UP000076643">
    <property type="component" value="Unassembled WGS sequence"/>
</dbReference>
<dbReference type="EMBL" id="AUYB01000093">
    <property type="protein sequence ID" value="KZN40671.1"/>
    <property type="molecule type" value="Genomic_DNA"/>
</dbReference>
<sequence>MFTVHGQWQIDITPPNVFVNLVGAFNCEGMTALEQEARQKWLNYNPGQLYGAVINLSQFEMTTSDSIEALKDYFSDMEKRGYRRIDYIGIDALSRKIINELWSQSDIQVQLYLDVAAYLSQHPSHRGAAEWLTE</sequence>
<evidence type="ECO:0008006" key="3">
    <source>
        <dbReference type="Google" id="ProtNLM"/>
    </source>
</evidence>
<proteinExistence type="predicted"/>
<evidence type="ECO:0000313" key="1">
    <source>
        <dbReference type="EMBL" id="KZN40671.1"/>
    </source>
</evidence>
<comment type="caution">
    <text evidence="1">The sequence shown here is derived from an EMBL/GenBank/DDBJ whole genome shotgun (WGS) entry which is preliminary data.</text>
</comment>
<protein>
    <recommendedName>
        <fullName evidence="3">STAS domain-containing protein</fullName>
    </recommendedName>
</protein>
<gene>
    <name evidence="1" type="ORF">N475_11115</name>
</gene>
<keyword evidence="2" id="KW-1185">Reference proteome</keyword>